<sequence>MDIRTTPNPVIRRAERALHRLNARHPWDHNAHFHRWMLRSLPPGAARVLDVGCGRGDLVRALAGRVAQVDGIDPDPRMALVAAERCRDLDGVAIRRRGLAAHAETLRAEATGGHYDALTMIASL</sequence>
<dbReference type="AlphaFoldDB" id="A0A921KPA6"/>
<evidence type="ECO:0000313" key="5">
    <source>
        <dbReference type="EMBL" id="HJF48324.1"/>
    </source>
</evidence>
<protein>
    <submittedName>
        <fullName evidence="5">Class I SAM-dependent methyltransferase</fullName>
    </submittedName>
</protein>
<dbReference type="GO" id="GO:0032259">
    <property type="term" value="P:methylation"/>
    <property type="evidence" value="ECO:0007669"/>
    <property type="project" value="UniProtKB-KW"/>
</dbReference>
<proteinExistence type="predicted"/>
<comment type="caution">
    <text evidence="5">The sequence shown here is derived from an EMBL/GenBank/DDBJ whole genome shotgun (WGS) entry which is preliminary data.</text>
</comment>
<keyword evidence="2" id="KW-0808">Transferase</keyword>
<dbReference type="InterPro" id="IPR041698">
    <property type="entry name" value="Methyltransf_25"/>
</dbReference>
<feature type="domain" description="Methyltransferase" evidence="4">
    <location>
        <begin position="48"/>
        <end position="121"/>
    </location>
</feature>
<evidence type="ECO:0000259" key="4">
    <source>
        <dbReference type="Pfam" id="PF13649"/>
    </source>
</evidence>
<dbReference type="Proteomes" id="UP000775129">
    <property type="component" value="Unassembled WGS sequence"/>
</dbReference>
<evidence type="ECO:0000313" key="6">
    <source>
        <dbReference type="Proteomes" id="UP000775129"/>
    </source>
</evidence>
<name>A0A921KPA6_9MICO</name>
<gene>
    <name evidence="5" type="ORF">K8W24_00745</name>
</gene>
<accession>A0A921KPA6</accession>
<dbReference type="EMBL" id="DYWO01000029">
    <property type="protein sequence ID" value="HJF48324.1"/>
    <property type="molecule type" value="Genomic_DNA"/>
</dbReference>
<dbReference type="PANTHER" id="PTHR43464">
    <property type="entry name" value="METHYLTRANSFERASE"/>
    <property type="match status" value="1"/>
</dbReference>
<reference evidence="5" key="2">
    <citation type="submission" date="2021-09" db="EMBL/GenBank/DDBJ databases">
        <authorList>
            <person name="Gilroy R."/>
        </authorList>
    </citation>
    <scope>NUCLEOTIDE SEQUENCE</scope>
    <source>
        <strain evidence="5">1647</strain>
    </source>
</reference>
<dbReference type="GO" id="GO:0008168">
    <property type="term" value="F:methyltransferase activity"/>
    <property type="evidence" value="ECO:0007669"/>
    <property type="project" value="UniProtKB-KW"/>
</dbReference>
<evidence type="ECO:0000256" key="2">
    <source>
        <dbReference type="ARBA" id="ARBA00022679"/>
    </source>
</evidence>
<dbReference type="Pfam" id="PF13649">
    <property type="entry name" value="Methyltransf_25"/>
    <property type="match status" value="1"/>
</dbReference>
<keyword evidence="3" id="KW-0949">S-adenosyl-L-methionine</keyword>
<keyword evidence="1 5" id="KW-0489">Methyltransferase</keyword>
<feature type="non-terminal residue" evidence="5">
    <location>
        <position position="124"/>
    </location>
</feature>
<evidence type="ECO:0000256" key="1">
    <source>
        <dbReference type="ARBA" id="ARBA00022603"/>
    </source>
</evidence>
<evidence type="ECO:0000256" key="3">
    <source>
        <dbReference type="ARBA" id="ARBA00022691"/>
    </source>
</evidence>
<reference evidence="5" key="1">
    <citation type="journal article" date="2021" name="PeerJ">
        <title>Extensive microbial diversity within the chicken gut microbiome revealed by metagenomics and culture.</title>
        <authorList>
            <person name="Gilroy R."/>
            <person name="Ravi A."/>
            <person name="Getino M."/>
            <person name="Pursley I."/>
            <person name="Horton D.L."/>
            <person name="Alikhan N.F."/>
            <person name="Baker D."/>
            <person name="Gharbi K."/>
            <person name="Hall N."/>
            <person name="Watson M."/>
            <person name="Adriaenssens E.M."/>
            <person name="Foster-Nyarko E."/>
            <person name="Jarju S."/>
            <person name="Secka A."/>
            <person name="Antonio M."/>
            <person name="Oren A."/>
            <person name="Chaudhuri R.R."/>
            <person name="La Ragione R."/>
            <person name="Hildebrand F."/>
            <person name="Pallen M.J."/>
        </authorList>
    </citation>
    <scope>NUCLEOTIDE SEQUENCE</scope>
    <source>
        <strain evidence="5">1647</strain>
    </source>
</reference>
<dbReference type="SUPFAM" id="SSF53335">
    <property type="entry name" value="S-adenosyl-L-methionine-dependent methyltransferases"/>
    <property type="match status" value="1"/>
</dbReference>
<dbReference type="Gene3D" id="3.40.50.150">
    <property type="entry name" value="Vaccinia Virus protein VP39"/>
    <property type="match status" value="1"/>
</dbReference>
<organism evidence="5 6">
    <name type="scientific">Brachybacterium paraconglomeratum</name>
    <dbReference type="NCBI Taxonomy" id="173362"/>
    <lineage>
        <taxon>Bacteria</taxon>
        <taxon>Bacillati</taxon>
        <taxon>Actinomycetota</taxon>
        <taxon>Actinomycetes</taxon>
        <taxon>Micrococcales</taxon>
        <taxon>Dermabacteraceae</taxon>
        <taxon>Brachybacterium</taxon>
    </lineage>
</organism>
<dbReference type="PANTHER" id="PTHR43464:SF19">
    <property type="entry name" value="UBIQUINONE BIOSYNTHESIS O-METHYLTRANSFERASE, MITOCHONDRIAL"/>
    <property type="match status" value="1"/>
</dbReference>
<dbReference type="CDD" id="cd02440">
    <property type="entry name" value="AdoMet_MTases"/>
    <property type="match status" value="1"/>
</dbReference>
<dbReference type="InterPro" id="IPR029063">
    <property type="entry name" value="SAM-dependent_MTases_sf"/>
</dbReference>